<dbReference type="SMART" id="SM01043">
    <property type="entry name" value="BTAD"/>
    <property type="match status" value="1"/>
</dbReference>
<protein>
    <recommendedName>
        <fullName evidence="7">OmpR/PhoB-type domain-containing protein</fullName>
    </recommendedName>
</protein>
<dbReference type="SUPFAM" id="SSF46894">
    <property type="entry name" value="C-terminal effector domain of the bipartite response regulators"/>
    <property type="match status" value="1"/>
</dbReference>
<accession>A0A2T2YT16</accession>
<feature type="domain" description="OmpR/PhoB-type" evidence="3">
    <location>
        <begin position="26"/>
        <end position="104"/>
    </location>
</feature>
<dbReference type="Proteomes" id="UP000241647">
    <property type="component" value="Unassembled WGS sequence"/>
</dbReference>
<feature type="domain" description="Bacterial transcriptional activator" evidence="4">
    <location>
        <begin position="112"/>
        <end position="256"/>
    </location>
</feature>
<dbReference type="GO" id="GO:0006355">
    <property type="term" value="P:regulation of DNA-templated transcription"/>
    <property type="evidence" value="ECO:0007669"/>
    <property type="project" value="InterPro"/>
</dbReference>
<evidence type="ECO:0008006" key="7">
    <source>
        <dbReference type="Google" id="ProtNLM"/>
    </source>
</evidence>
<dbReference type="GO" id="GO:0003677">
    <property type="term" value="F:DNA binding"/>
    <property type="evidence" value="ECO:0007669"/>
    <property type="project" value="UniProtKB-KW"/>
</dbReference>
<dbReference type="AlphaFoldDB" id="A0A2T2YT16"/>
<dbReference type="RefSeq" id="WP_084493885.1">
    <property type="nucleotide sequence ID" value="NZ_PYHS01000021.1"/>
</dbReference>
<dbReference type="EMBL" id="PYHS01000021">
    <property type="protein sequence ID" value="PSR58664.1"/>
    <property type="molecule type" value="Genomic_DNA"/>
</dbReference>
<dbReference type="InterPro" id="IPR051677">
    <property type="entry name" value="AfsR-DnrI-RedD_regulator"/>
</dbReference>
<evidence type="ECO:0000313" key="6">
    <source>
        <dbReference type="Proteomes" id="UP000241647"/>
    </source>
</evidence>
<evidence type="ECO:0000313" key="5">
    <source>
        <dbReference type="EMBL" id="PSR58664.1"/>
    </source>
</evidence>
<dbReference type="Gene3D" id="1.10.10.10">
    <property type="entry name" value="Winged helix-like DNA-binding domain superfamily/Winged helix DNA-binding domain"/>
    <property type="match status" value="1"/>
</dbReference>
<dbReference type="SMART" id="SM00862">
    <property type="entry name" value="Trans_reg_C"/>
    <property type="match status" value="1"/>
</dbReference>
<evidence type="ECO:0000259" key="4">
    <source>
        <dbReference type="SMART" id="SM01043"/>
    </source>
</evidence>
<dbReference type="InterPro" id="IPR011990">
    <property type="entry name" value="TPR-like_helical_dom_sf"/>
</dbReference>
<comment type="similarity">
    <text evidence="1">Belongs to the AfsR/DnrI/RedD regulatory family.</text>
</comment>
<dbReference type="InterPro" id="IPR001867">
    <property type="entry name" value="OmpR/PhoB-type_DNA-bd"/>
</dbReference>
<evidence type="ECO:0000259" key="3">
    <source>
        <dbReference type="SMART" id="SM00862"/>
    </source>
</evidence>
<dbReference type="Gene3D" id="1.25.40.10">
    <property type="entry name" value="Tetratricopeptide repeat domain"/>
    <property type="match status" value="1"/>
</dbReference>
<organism evidence="5 6">
    <name type="scientific">Nocardia nova</name>
    <dbReference type="NCBI Taxonomy" id="37330"/>
    <lineage>
        <taxon>Bacteria</taxon>
        <taxon>Bacillati</taxon>
        <taxon>Actinomycetota</taxon>
        <taxon>Actinomycetes</taxon>
        <taxon>Mycobacteriales</taxon>
        <taxon>Nocardiaceae</taxon>
        <taxon>Nocardia</taxon>
    </lineage>
</organism>
<dbReference type="Pfam" id="PF03704">
    <property type="entry name" value="BTAD"/>
    <property type="match status" value="1"/>
</dbReference>
<dbReference type="SUPFAM" id="SSF48452">
    <property type="entry name" value="TPR-like"/>
    <property type="match status" value="1"/>
</dbReference>
<comment type="caution">
    <text evidence="5">The sequence shown here is derived from an EMBL/GenBank/DDBJ whole genome shotgun (WGS) entry which is preliminary data.</text>
</comment>
<keyword evidence="2" id="KW-0238">DNA-binding</keyword>
<gene>
    <name evidence="5" type="ORF">C8259_29405</name>
</gene>
<name>A0A2T2YT16_9NOCA</name>
<dbReference type="InterPro" id="IPR036388">
    <property type="entry name" value="WH-like_DNA-bd_sf"/>
</dbReference>
<reference evidence="5 6" key="1">
    <citation type="submission" date="2018-02" db="EMBL/GenBank/DDBJ databases">
        <title>8 Nocardia nova and 1 Nocardia cyriacigeorgica strain used for evolution to TMP-SMX.</title>
        <authorList>
            <person name="Mehta H."/>
            <person name="Weng J."/>
            <person name="Shamoo Y."/>
        </authorList>
    </citation>
    <scope>NUCLEOTIDE SEQUENCE [LARGE SCALE GENOMIC DNA]</scope>
    <source>
        <strain evidence="5 6">ATCC 33727</strain>
    </source>
</reference>
<sequence>MAHAHSNQVVVRLLGDFQIGFDDDVNICWRSKKCTNLLALLLIDHDRLVSRERLERALWPRPEQPAGPTALKVVVHTLRRALDTAFGPDRDFLHIESGEGAYQLRLGERVRVDIHEFERLCRQGSEAEWHGSVQTAVDNYGRAAEIYRGDFLARRGEEWVCEHREWLRAKMMHALTALVQHASDIDDAPAAVRHARRMLELDPTAERAFQAMILIHGRRAELEQAKYWYELCAARLERELDTAPQEETRRLLLRAHNGDLISSTDARRIHSRGCSGAHWTVERETSSPAAR</sequence>
<dbReference type="InterPro" id="IPR005158">
    <property type="entry name" value="BTAD"/>
</dbReference>
<dbReference type="GO" id="GO:0000160">
    <property type="term" value="P:phosphorelay signal transduction system"/>
    <property type="evidence" value="ECO:0007669"/>
    <property type="project" value="InterPro"/>
</dbReference>
<dbReference type="Pfam" id="PF00486">
    <property type="entry name" value="Trans_reg_C"/>
    <property type="match status" value="1"/>
</dbReference>
<evidence type="ECO:0000256" key="1">
    <source>
        <dbReference type="ARBA" id="ARBA00005820"/>
    </source>
</evidence>
<dbReference type="PANTHER" id="PTHR35807">
    <property type="entry name" value="TRANSCRIPTIONAL REGULATOR REDD-RELATED"/>
    <property type="match status" value="1"/>
</dbReference>
<proteinExistence type="inferred from homology"/>
<evidence type="ECO:0000256" key="2">
    <source>
        <dbReference type="ARBA" id="ARBA00023125"/>
    </source>
</evidence>
<dbReference type="InterPro" id="IPR016032">
    <property type="entry name" value="Sig_transdc_resp-reg_C-effctor"/>
</dbReference>